<dbReference type="EMBL" id="QEAS01000011">
    <property type="protein sequence ID" value="PWG80060.1"/>
    <property type="molecule type" value="Genomic_DNA"/>
</dbReference>
<dbReference type="Proteomes" id="UP000245647">
    <property type="component" value="Unassembled WGS sequence"/>
</dbReference>
<keyword evidence="2" id="KW-1185">Reference proteome</keyword>
<dbReference type="AlphaFoldDB" id="A0A2U2PFC0"/>
<evidence type="ECO:0000313" key="2">
    <source>
        <dbReference type="Proteomes" id="UP000245647"/>
    </source>
</evidence>
<comment type="caution">
    <text evidence="1">The sequence shown here is derived from an EMBL/GenBank/DDBJ whole genome shotgun (WGS) entry which is preliminary data.</text>
</comment>
<accession>A0A2U2PFC0</accession>
<evidence type="ECO:0000313" key="1">
    <source>
        <dbReference type="EMBL" id="PWG80060.1"/>
    </source>
</evidence>
<gene>
    <name evidence="1" type="ORF">DDR33_14830</name>
</gene>
<organism evidence="1 2">
    <name type="scientific">Pararcticibacter amylolyticus</name>
    <dbReference type="NCBI Taxonomy" id="2173175"/>
    <lineage>
        <taxon>Bacteria</taxon>
        <taxon>Pseudomonadati</taxon>
        <taxon>Bacteroidota</taxon>
        <taxon>Sphingobacteriia</taxon>
        <taxon>Sphingobacteriales</taxon>
        <taxon>Sphingobacteriaceae</taxon>
        <taxon>Pararcticibacter</taxon>
    </lineage>
</organism>
<proteinExistence type="predicted"/>
<name>A0A2U2PFC0_9SPHI</name>
<reference evidence="1 2" key="1">
    <citation type="submission" date="2018-04" db="EMBL/GenBank/DDBJ databases">
        <title>Pedobacter chongqingensis sp. nov., isolated from a rottenly hemp rope.</title>
        <authorList>
            <person name="Cai Y."/>
        </authorList>
    </citation>
    <scope>NUCLEOTIDE SEQUENCE [LARGE SCALE GENOMIC DNA]</scope>
    <source>
        <strain evidence="1 2">FJ4-8</strain>
    </source>
</reference>
<protein>
    <submittedName>
        <fullName evidence="1">Uncharacterized protein</fullName>
    </submittedName>
</protein>
<sequence length="146" mass="16756">MVSCLACYAQEQKGTGQNDDVIILNDKTVIIRANKTLNYIGEIKGRSYIRIILDTDETPTRAHQDNGNDPLHYKGTCYEAASNKSYSITASYLSESQTWDIRCYNSRKQYISNFHGRETSEGTIEGTWKNKHKAHTFYLFKKENKS</sequence>